<evidence type="ECO:0000256" key="4">
    <source>
        <dbReference type="ARBA" id="ARBA00022475"/>
    </source>
</evidence>
<keyword evidence="8 10" id="KW-0472">Membrane</keyword>
<sequence>MNSRPPSPTLRAAGTAAGRVAAAAPAPEAANEAKGPAHPAGAQAPASAPLPEPVRVRHGLDLTTVLGLTAGFALVFSALAFGGHARAFINVPSLMIVVGGTIAVTIVSFAREDLAACRRQLARALMRPVADIADVSGYVLQMAEAARRNGPLTLQPLMKDKGVEPLQARAIELVVDGIAAEDVERILRTEIEAQQARSRHGAAVLRRASEVAPAMGLIGTLVGLVQMLGNLQDPAAIGPAMAIALLTTFYGALVGNMALAPLAGKLERNTDAQAIVDTLFMLGAISIARQENPRRLEMMMNTVLPPELRLNHYD</sequence>
<feature type="transmembrane region" description="Helical" evidence="10">
    <location>
        <begin position="211"/>
        <end position="229"/>
    </location>
</feature>
<evidence type="ECO:0000256" key="8">
    <source>
        <dbReference type="ARBA" id="ARBA00023136"/>
    </source>
</evidence>
<feature type="transmembrane region" description="Helical" evidence="10">
    <location>
        <begin position="87"/>
        <end position="110"/>
    </location>
</feature>
<keyword evidence="3" id="KW-0813">Transport</keyword>
<dbReference type="RefSeq" id="WP_246172342.1">
    <property type="nucleotide sequence ID" value="NZ_VITN01000013.1"/>
</dbReference>
<dbReference type="GO" id="GO:0006935">
    <property type="term" value="P:chemotaxis"/>
    <property type="evidence" value="ECO:0007669"/>
    <property type="project" value="InterPro"/>
</dbReference>
<keyword evidence="6" id="KW-0283">Flagellar rotation</keyword>
<evidence type="ECO:0000256" key="3">
    <source>
        <dbReference type="ARBA" id="ARBA00022448"/>
    </source>
</evidence>
<feature type="transmembrane region" description="Helical" evidence="10">
    <location>
        <begin position="62"/>
        <end position="81"/>
    </location>
</feature>
<gene>
    <name evidence="12" type="ORF">FBZ89_11358</name>
</gene>
<comment type="similarity">
    <text evidence="2">Belongs to the MotA family.</text>
</comment>
<name>A0A560F4X0_9PROT</name>
<dbReference type="EMBL" id="VITN01000013">
    <property type="protein sequence ID" value="TWB16648.1"/>
    <property type="molecule type" value="Genomic_DNA"/>
</dbReference>
<accession>A0A560F4X0</accession>
<dbReference type="GO" id="GO:0071978">
    <property type="term" value="P:bacterial-type flagellum-dependent swarming motility"/>
    <property type="evidence" value="ECO:0007669"/>
    <property type="project" value="InterPro"/>
</dbReference>
<evidence type="ECO:0000259" key="11">
    <source>
        <dbReference type="Pfam" id="PF01618"/>
    </source>
</evidence>
<organism evidence="12 13">
    <name type="scientific">Nitrospirillum amazonense</name>
    <dbReference type="NCBI Taxonomy" id="28077"/>
    <lineage>
        <taxon>Bacteria</taxon>
        <taxon>Pseudomonadati</taxon>
        <taxon>Pseudomonadota</taxon>
        <taxon>Alphaproteobacteria</taxon>
        <taxon>Rhodospirillales</taxon>
        <taxon>Azospirillaceae</taxon>
        <taxon>Nitrospirillum</taxon>
    </lineage>
</organism>
<evidence type="ECO:0000256" key="9">
    <source>
        <dbReference type="SAM" id="MobiDB-lite"/>
    </source>
</evidence>
<feature type="transmembrane region" description="Helical" evidence="10">
    <location>
        <begin position="235"/>
        <end position="259"/>
    </location>
</feature>
<comment type="subcellular location">
    <subcellularLocation>
        <location evidence="1">Cell membrane</location>
        <topology evidence="1">Multi-pass membrane protein</topology>
    </subcellularLocation>
</comment>
<dbReference type="InterPro" id="IPR002898">
    <property type="entry name" value="MotA_ExbB_proton_chnl"/>
</dbReference>
<proteinExistence type="inferred from homology"/>
<keyword evidence="5 10" id="KW-0812">Transmembrane</keyword>
<dbReference type="GO" id="GO:0005886">
    <property type="term" value="C:plasma membrane"/>
    <property type="evidence" value="ECO:0007669"/>
    <property type="project" value="UniProtKB-SubCell"/>
</dbReference>
<dbReference type="InterPro" id="IPR047055">
    <property type="entry name" value="MotA-like"/>
</dbReference>
<evidence type="ECO:0000256" key="5">
    <source>
        <dbReference type="ARBA" id="ARBA00022692"/>
    </source>
</evidence>
<comment type="caution">
    <text evidence="12">The sequence shown here is derived from an EMBL/GenBank/DDBJ whole genome shotgun (WGS) entry which is preliminary data.</text>
</comment>
<evidence type="ECO:0000313" key="13">
    <source>
        <dbReference type="Proteomes" id="UP000319859"/>
    </source>
</evidence>
<dbReference type="InterPro" id="IPR000540">
    <property type="entry name" value="Flag_MotA_CS"/>
</dbReference>
<dbReference type="PANTHER" id="PTHR30433:SF2">
    <property type="entry name" value="MOTILITY PROTEIN A"/>
    <property type="match status" value="1"/>
</dbReference>
<dbReference type="Proteomes" id="UP000319859">
    <property type="component" value="Unassembled WGS sequence"/>
</dbReference>
<protein>
    <submittedName>
        <fullName evidence="12">Chemotaxis protein MotA</fullName>
    </submittedName>
</protein>
<evidence type="ECO:0000313" key="12">
    <source>
        <dbReference type="EMBL" id="TWB16648.1"/>
    </source>
</evidence>
<reference evidence="12 13" key="1">
    <citation type="submission" date="2019-06" db="EMBL/GenBank/DDBJ databases">
        <title>Genomic Encyclopedia of Type Strains, Phase IV (KMG-V): Genome sequencing to study the core and pangenomes of soil and plant-associated prokaryotes.</title>
        <authorList>
            <person name="Whitman W."/>
        </authorList>
    </citation>
    <scope>NUCLEOTIDE SEQUENCE [LARGE SCALE GENOMIC DNA]</scope>
    <source>
        <strain evidence="12 13">BR 11880</strain>
    </source>
</reference>
<dbReference type="Pfam" id="PF01618">
    <property type="entry name" value="MotA_ExbB"/>
    <property type="match status" value="1"/>
</dbReference>
<feature type="region of interest" description="Disordered" evidence="9">
    <location>
        <begin position="1"/>
        <end position="50"/>
    </location>
</feature>
<evidence type="ECO:0000256" key="2">
    <source>
        <dbReference type="ARBA" id="ARBA00008038"/>
    </source>
</evidence>
<dbReference type="PROSITE" id="PS01307">
    <property type="entry name" value="MOTA"/>
    <property type="match status" value="1"/>
</dbReference>
<keyword evidence="4" id="KW-1003">Cell membrane</keyword>
<evidence type="ECO:0000256" key="6">
    <source>
        <dbReference type="ARBA" id="ARBA00022779"/>
    </source>
</evidence>
<evidence type="ECO:0000256" key="7">
    <source>
        <dbReference type="ARBA" id="ARBA00022989"/>
    </source>
</evidence>
<feature type="domain" description="MotA/TolQ/ExbB proton channel" evidence="11">
    <location>
        <begin position="164"/>
        <end position="273"/>
    </location>
</feature>
<feature type="compositionally biased region" description="Low complexity" evidence="9">
    <location>
        <begin position="12"/>
        <end position="49"/>
    </location>
</feature>
<dbReference type="AlphaFoldDB" id="A0A560F4X0"/>
<evidence type="ECO:0000256" key="1">
    <source>
        <dbReference type="ARBA" id="ARBA00004651"/>
    </source>
</evidence>
<keyword evidence="7 10" id="KW-1133">Transmembrane helix</keyword>
<evidence type="ECO:0000256" key="10">
    <source>
        <dbReference type="SAM" id="Phobius"/>
    </source>
</evidence>
<dbReference type="PANTHER" id="PTHR30433">
    <property type="entry name" value="CHEMOTAXIS PROTEIN MOTA"/>
    <property type="match status" value="1"/>
</dbReference>